<sequence length="85" mass="9444">MEKSDQAPVFPTCTDACSHSRKKPVQILNGVSFVCIVISLLIVVSKITRFLIDFFSKGGSCYTTPRTSPSEEEHQDGKELYSWSA</sequence>
<accession>A0A6A6VHL7</accession>
<dbReference type="EMBL" id="MU006568">
    <property type="protein sequence ID" value="KAF2748691.1"/>
    <property type="molecule type" value="Genomic_DNA"/>
</dbReference>
<organism evidence="3 4">
    <name type="scientific">Sporormia fimetaria CBS 119925</name>
    <dbReference type="NCBI Taxonomy" id="1340428"/>
    <lineage>
        <taxon>Eukaryota</taxon>
        <taxon>Fungi</taxon>
        <taxon>Dikarya</taxon>
        <taxon>Ascomycota</taxon>
        <taxon>Pezizomycotina</taxon>
        <taxon>Dothideomycetes</taxon>
        <taxon>Pleosporomycetidae</taxon>
        <taxon>Pleosporales</taxon>
        <taxon>Sporormiaceae</taxon>
        <taxon>Sporormia</taxon>
    </lineage>
</organism>
<keyword evidence="4" id="KW-1185">Reference proteome</keyword>
<name>A0A6A6VHL7_9PLEO</name>
<keyword evidence="2" id="KW-0812">Transmembrane</keyword>
<feature type="region of interest" description="Disordered" evidence="1">
    <location>
        <begin position="62"/>
        <end position="85"/>
    </location>
</feature>
<evidence type="ECO:0000313" key="3">
    <source>
        <dbReference type="EMBL" id="KAF2748691.1"/>
    </source>
</evidence>
<proteinExistence type="predicted"/>
<dbReference type="AlphaFoldDB" id="A0A6A6VHL7"/>
<reference evidence="3" key="1">
    <citation type="journal article" date="2020" name="Stud. Mycol.">
        <title>101 Dothideomycetes genomes: a test case for predicting lifestyles and emergence of pathogens.</title>
        <authorList>
            <person name="Haridas S."/>
            <person name="Albert R."/>
            <person name="Binder M."/>
            <person name="Bloem J."/>
            <person name="Labutti K."/>
            <person name="Salamov A."/>
            <person name="Andreopoulos B."/>
            <person name="Baker S."/>
            <person name="Barry K."/>
            <person name="Bills G."/>
            <person name="Bluhm B."/>
            <person name="Cannon C."/>
            <person name="Castanera R."/>
            <person name="Culley D."/>
            <person name="Daum C."/>
            <person name="Ezra D."/>
            <person name="Gonzalez J."/>
            <person name="Henrissat B."/>
            <person name="Kuo A."/>
            <person name="Liang C."/>
            <person name="Lipzen A."/>
            <person name="Lutzoni F."/>
            <person name="Magnuson J."/>
            <person name="Mondo S."/>
            <person name="Nolan M."/>
            <person name="Ohm R."/>
            <person name="Pangilinan J."/>
            <person name="Park H.-J."/>
            <person name="Ramirez L."/>
            <person name="Alfaro M."/>
            <person name="Sun H."/>
            <person name="Tritt A."/>
            <person name="Yoshinaga Y."/>
            <person name="Zwiers L.-H."/>
            <person name="Turgeon B."/>
            <person name="Goodwin S."/>
            <person name="Spatafora J."/>
            <person name="Crous P."/>
            <person name="Grigoriev I."/>
        </authorList>
    </citation>
    <scope>NUCLEOTIDE SEQUENCE</scope>
    <source>
        <strain evidence="3">CBS 119925</strain>
    </source>
</reference>
<evidence type="ECO:0000313" key="4">
    <source>
        <dbReference type="Proteomes" id="UP000799440"/>
    </source>
</evidence>
<keyword evidence="2" id="KW-1133">Transmembrane helix</keyword>
<gene>
    <name evidence="3" type="ORF">M011DRAFT_466471</name>
</gene>
<feature type="compositionally biased region" description="Basic and acidic residues" evidence="1">
    <location>
        <begin position="69"/>
        <end position="79"/>
    </location>
</feature>
<feature type="transmembrane region" description="Helical" evidence="2">
    <location>
        <begin position="27"/>
        <end position="47"/>
    </location>
</feature>
<protein>
    <submittedName>
        <fullName evidence="3">Uncharacterized protein</fullName>
    </submittedName>
</protein>
<dbReference type="Proteomes" id="UP000799440">
    <property type="component" value="Unassembled WGS sequence"/>
</dbReference>
<evidence type="ECO:0000256" key="2">
    <source>
        <dbReference type="SAM" id="Phobius"/>
    </source>
</evidence>
<evidence type="ECO:0000256" key="1">
    <source>
        <dbReference type="SAM" id="MobiDB-lite"/>
    </source>
</evidence>
<keyword evidence="2" id="KW-0472">Membrane</keyword>